<organism evidence="1 2">
    <name type="scientific">Desulfofustis limnaeus</name>
    <dbReference type="NCBI Taxonomy" id="2740163"/>
    <lineage>
        <taxon>Bacteria</taxon>
        <taxon>Pseudomonadati</taxon>
        <taxon>Thermodesulfobacteriota</taxon>
        <taxon>Desulfobulbia</taxon>
        <taxon>Desulfobulbales</taxon>
        <taxon>Desulfocapsaceae</taxon>
        <taxon>Desulfofustis</taxon>
    </lineage>
</organism>
<accession>A0ABN6MAW6</accession>
<proteinExistence type="predicted"/>
<gene>
    <name evidence="1" type="ORF">DPPLL_29720</name>
</gene>
<protein>
    <recommendedName>
        <fullName evidence="3">Glycosyltransferase</fullName>
    </recommendedName>
</protein>
<keyword evidence="2" id="KW-1185">Reference proteome</keyword>
<dbReference type="EMBL" id="AP025516">
    <property type="protein sequence ID" value="BDD88607.1"/>
    <property type="molecule type" value="Genomic_DNA"/>
</dbReference>
<dbReference type="RefSeq" id="WP_284151952.1">
    <property type="nucleotide sequence ID" value="NZ_AP025516.1"/>
</dbReference>
<evidence type="ECO:0008006" key="3">
    <source>
        <dbReference type="Google" id="ProtNLM"/>
    </source>
</evidence>
<dbReference type="SUPFAM" id="SSF48208">
    <property type="entry name" value="Six-hairpin glycosidases"/>
    <property type="match status" value="1"/>
</dbReference>
<evidence type="ECO:0000313" key="1">
    <source>
        <dbReference type="EMBL" id="BDD88607.1"/>
    </source>
</evidence>
<reference evidence="1 2" key="1">
    <citation type="submission" date="2022-01" db="EMBL/GenBank/DDBJ databases">
        <title>Desulfofustis limnae sp. nov., a novel mesophilic sulfate-reducing bacterium isolated from marsh soil.</title>
        <authorList>
            <person name="Watanabe M."/>
            <person name="Takahashi A."/>
            <person name="Kojima H."/>
            <person name="Fukui M."/>
        </authorList>
    </citation>
    <scope>NUCLEOTIDE SEQUENCE [LARGE SCALE GENOMIC DNA]</scope>
    <source>
        <strain evidence="1 2">PPLL</strain>
    </source>
</reference>
<name>A0ABN6MAW6_9BACT</name>
<sequence length="329" mass="38096">MEPFAVAHESAVCLANLVQDDGRFRYRYRLGSSRELDGYNVLRHAGAIWALLDVYRETEDPLLLKAGQRAITYLLDAYLRFYRDYRYACICEENKIKLGGNALAILALVSLYEFTKERFLLGLAEQLASYMLAERTTQGDFVHKRYFRSGKVSSFRSSYYTGEALFALVYLADVTADRQWLAAAETIEDRLAAQNYGVAEQSHWMLYFLEAFARHAFVPAYIDHAVRIGRHILDHPDYLSWRRSTPVACRTEGLLALLRLPETVGIDEDLRHNAWRQVRENLERQLSFRREDGSFIRGGDDGRSEEVRIDYLQHNISSFLHFGRLAGRW</sequence>
<dbReference type="Proteomes" id="UP000830055">
    <property type="component" value="Chromosome"/>
</dbReference>
<dbReference type="InterPro" id="IPR008928">
    <property type="entry name" value="6-hairpin_glycosidase_sf"/>
</dbReference>
<evidence type="ECO:0000313" key="2">
    <source>
        <dbReference type="Proteomes" id="UP000830055"/>
    </source>
</evidence>
<dbReference type="Gene3D" id="1.50.10.20">
    <property type="match status" value="1"/>
</dbReference>